<dbReference type="InterPro" id="IPR013576">
    <property type="entry name" value="IGF2_C"/>
</dbReference>
<evidence type="ECO:0000259" key="12">
    <source>
        <dbReference type="SMART" id="SM00078"/>
    </source>
</evidence>
<evidence type="ECO:0000256" key="1">
    <source>
        <dbReference type="ARBA" id="ARBA00004613"/>
    </source>
</evidence>
<dbReference type="GO" id="GO:0045944">
    <property type="term" value="P:positive regulation of transcription by RNA polymerase II"/>
    <property type="evidence" value="ECO:0007669"/>
    <property type="project" value="TreeGrafter"/>
</dbReference>
<evidence type="ECO:0000256" key="9">
    <source>
        <dbReference type="PIRSR" id="PIRSR622350-50"/>
    </source>
</evidence>
<proteinExistence type="inferred from homology"/>
<gene>
    <name evidence="13" type="ORF">EOD39_12806</name>
</gene>
<dbReference type="Proteomes" id="UP000289886">
    <property type="component" value="Unassembled WGS sequence"/>
</dbReference>
<evidence type="ECO:0000256" key="4">
    <source>
        <dbReference type="ARBA" id="ARBA00022729"/>
    </source>
</evidence>
<dbReference type="GO" id="GO:0043410">
    <property type="term" value="P:positive regulation of MAPK cascade"/>
    <property type="evidence" value="ECO:0007669"/>
    <property type="project" value="TreeGrafter"/>
</dbReference>
<evidence type="ECO:0000256" key="5">
    <source>
        <dbReference type="ARBA" id="ARBA00023030"/>
    </source>
</evidence>
<dbReference type="GO" id="GO:0005179">
    <property type="term" value="F:hormone activity"/>
    <property type="evidence" value="ECO:0007669"/>
    <property type="project" value="InterPro"/>
</dbReference>
<dbReference type="InterPro" id="IPR022352">
    <property type="entry name" value="Ins/IGF/rlx"/>
</dbReference>
<dbReference type="GO" id="GO:0042104">
    <property type="term" value="P:positive regulation of activated T cell proliferation"/>
    <property type="evidence" value="ECO:0007669"/>
    <property type="project" value="TreeGrafter"/>
</dbReference>
<dbReference type="InterPro" id="IPR022350">
    <property type="entry name" value="IGF-1/2"/>
</dbReference>
<keyword evidence="11" id="KW-1133">Transmembrane helix</keyword>
<dbReference type="Pfam" id="PF08365">
    <property type="entry name" value="IGF2_C"/>
    <property type="match status" value="1"/>
</dbReference>
<evidence type="ECO:0000313" key="13">
    <source>
        <dbReference type="EMBL" id="RXM35556.1"/>
    </source>
</evidence>
<feature type="domain" description="Insulin-like" evidence="12">
    <location>
        <begin position="60"/>
        <end position="116"/>
    </location>
</feature>
<feature type="disulfide bond" evidence="9">
    <location>
        <begin position="63"/>
        <end position="103"/>
    </location>
</feature>
<keyword evidence="3 10" id="KW-0964">Secreted</keyword>
<comment type="subcellular location">
    <subcellularLocation>
        <location evidence="1 10">Secreted</location>
    </subcellularLocation>
</comment>
<dbReference type="InterPro" id="IPR022353">
    <property type="entry name" value="Insulin_CS"/>
</dbReference>
<evidence type="ECO:0000256" key="7">
    <source>
        <dbReference type="ARBA" id="ARBA00049761"/>
    </source>
</evidence>
<evidence type="ECO:0000256" key="6">
    <source>
        <dbReference type="ARBA" id="ARBA00023157"/>
    </source>
</evidence>
<organism evidence="13 14">
    <name type="scientific">Acipenser ruthenus</name>
    <name type="common">Sterlet sturgeon</name>
    <dbReference type="NCBI Taxonomy" id="7906"/>
    <lineage>
        <taxon>Eukaryota</taxon>
        <taxon>Metazoa</taxon>
        <taxon>Chordata</taxon>
        <taxon>Craniata</taxon>
        <taxon>Vertebrata</taxon>
        <taxon>Euteleostomi</taxon>
        <taxon>Actinopterygii</taxon>
        <taxon>Chondrostei</taxon>
        <taxon>Acipenseriformes</taxon>
        <taxon>Acipenseridae</taxon>
        <taxon>Acipenser</taxon>
    </lineage>
</organism>
<dbReference type="PRINTS" id="PR02006">
    <property type="entry name" value="INSLNLIKEGF2"/>
</dbReference>
<evidence type="ECO:0000313" key="14">
    <source>
        <dbReference type="Proteomes" id="UP000289886"/>
    </source>
</evidence>
<dbReference type="SMART" id="SM00078">
    <property type="entry name" value="IlGF"/>
    <property type="match status" value="1"/>
</dbReference>
<comment type="similarity">
    <text evidence="2 10">Belongs to the insulin family.</text>
</comment>
<dbReference type="OrthoDB" id="9449995at2759"/>
<comment type="caution">
    <text evidence="13">The sequence shown here is derived from an EMBL/GenBank/DDBJ whole genome shotgun (WGS) entry which is preliminary data.</text>
</comment>
<sequence length="219" mass="24906">MEDHLSYNKHQAYCHNCIESGNSSNSIKVRKMSTSRQLLVFTIALTVYIVDVANSIASAETLCGGELVDTLQFVCGDRGFYFSKPPSRSNIRRSQKGIVEVCCYSSCDLRLLEMYCAKPAKSERDVSSTQFQVIPLALNKDVSKKPIIAKYSKYELWQKKAAQRLRRGVPSILKARKFRRHAEEIKALEQTRFHRPLITLPSKQPVTVKPLTENYASKK</sequence>
<reference evidence="13 14" key="1">
    <citation type="submission" date="2019-01" db="EMBL/GenBank/DDBJ databases">
        <title>Draft Genome and Complete Hox-Cluster Characterization of the Sterlet Sturgeon (Acipenser ruthenus).</title>
        <authorList>
            <person name="Wei Q."/>
        </authorList>
    </citation>
    <scope>NUCLEOTIDE SEQUENCE [LARGE SCALE GENOMIC DNA]</scope>
    <source>
        <strain evidence="13">WHYD16114868_AA</strain>
        <tissue evidence="13">Blood</tissue>
    </source>
</reference>
<dbReference type="Pfam" id="PF00049">
    <property type="entry name" value="Insulin"/>
    <property type="match status" value="1"/>
</dbReference>
<evidence type="ECO:0000256" key="11">
    <source>
        <dbReference type="SAM" id="Phobius"/>
    </source>
</evidence>
<dbReference type="GO" id="GO:0046628">
    <property type="term" value="P:positive regulation of insulin receptor signaling pathway"/>
    <property type="evidence" value="ECO:0007669"/>
    <property type="project" value="TreeGrafter"/>
</dbReference>
<dbReference type="GO" id="GO:1905564">
    <property type="term" value="P:positive regulation of vascular endothelial cell proliferation"/>
    <property type="evidence" value="ECO:0007669"/>
    <property type="project" value="TreeGrafter"/>
</dbReference>
<keyword evidence="4" id="KW-0732">Signal</keyword>
<keyword evidence="5" id="KW-0339">Growth factor</keyword>
<dbReference type="EMBL" id="SCEB01214396">
    <property type="protein sequence ID" value="RXM35556.1"/>
    <property type="molecule type" value="Genomic_DNA"/>
</dbReference>
<dbReference type="SUPFAM" id="SSF56994">
    <property type="entry name" value="Insulin-like"/>
    <property type="match status" value="1"/>
</dbReference>
<evidence type="ECO:0000256" key="10">
    <source>
        <dbReference type="RuleBase" id="RU000406"/>
    </source>
</evidence>
<dbReference type="InterPro" id="IPR016179">
    <property type="entry name" value="Insulin-like"/>
</dbReference>
<dbReference type="GO" id="GO:0005159">
    <property type="term" value="F:insulin-like growth factor receptor binding"/>
    <property type="evidence" value="ECO:0007669"/>
    <property type="project" value="TreeGrafter"/>
</dbReference>
<evidence type="ECO:0000256" key="8">
    <source>
        <dbReference type="ARBA" id="ARBA00049823"/>
    </source>
</evidence>
<dbReference type="CDD" id="cd04368">
    <property type="entry name" value="IlGF"/>
    <property type="match status" value="1"/>
</dbReference>
<feature type="disulfide bond" evidence="9">
    <location>
        <begin position="102"/>
        <end position="107"/>
    </location>
</feature>
<dbReference type="AlphaFoldDB" id="A0A444UK47"/>
<dbReference type="GO" id="GO:0005615">
    <property type="term" value="C:extracellular space"/>
    <property type="evidence" value="ECO:0007669"/>
    <property type="project" value="InterPro"/>
</dbReference>
<dbReference type="FunFam" id="1.10.100.10:FF:000002">
    <property type="entry name" value="Insulin-like growth factor II preproprotein"/>
    <property type="match status" value="1"/>
</dbReference>
<dbReference type="GO" id="GO:0008083">
    <property type="term" value="F:growth factor activity"/>
    <property type="evidence" value="ECO:0007669"/>
    <property type="project" value="UniProtKB-KW"/>
</dbReference>
<dbReference type="PRINTS" id="PR02002">
    <property type="entry name" value="INSLNLIKEGF"/>
</dbReference>
<dbReference type="GO" id="GO:0043539">
    <property type="term" value="F:protein serine/threonine kinase activator activity"/>
    <property type="evidence" value="ECO:0007669"/>
    <property type="project" value="TreeGrafter"/>
</dbReference>
<dbReference type="GO" id="GO:0051147">
    <property type="term" value="P:regulation of muscle cell differentiation"/>
    <property type="evidence" value="ECO:0007669"/>
    <property type="project" value="TreeGrafter"/>
</dbReference>
<keyword evidence="6 9" id="KW-1015">Disulfide bond</keyword>
<dbReference type="InterPro" id="IPR036438">
    <property type="entry name" value="Insulin-like_sf"/>
</dbReference>
<name>A0A444UK47_ACIRT</name>
<dbReference type="PRINTS" id="PR00276">
    <property type="entry name" value="INSULINFAMLY"/>
</dbReference>
<dbReference type="PANTHER" id="PTHR46886:SF1">
    <property type="entry name" value="INSULIN-LIKE GROWTH FACTOR II"/>
    <property type="match status" value="1"/>
</dbReference>
<accession>A0A444UK47</accession>
<dbReference type="InterPro" id="IPR022334">
    <property type="entry name" value="IGF2"/>
</dbReference>
<dbReference type="PANTHER" id="PTHR46886">
    <property type="entry name" value="INSULIN-LIKE GROWTH FACTOR II"/>
    <property type="match status" value="1"/>
</dbReference>
<evidence type="ECO:0000256" key="2">
    <source>
        <dbReference type="ARBA" id="ARBA00009034"/>
    </source>
</evidence>
<feature type="disulfide bond" evidence="9">
    <location>
        <begin position="75"/>
        <end position="116"/>
    </location>
</feature>
<keyword evidence="11" id="KW-0812">Transmembrane</keyword>
<protein>
    <recommendedName>
        <fullName evidence="7">Insulin-like growth factor 2</fullName>
    </recommendedName>
    <alternativeName>
        <fullName evidence="8">Insulin-like growth factor II</fullName>
    </alternativeName>
</protein>
<keyword evidence="14" id="KW-1185">Reference proteome</keyword>
<dbReference type="Gene3D" id="1.10.100.10">
    <property type="entry name" value="Insulin-like"/>
    <property type="match status" value="1"/>
</dbReference>
<feature type="transmembrane region" description="Helical" evidence="11">
    <location>
        <begin position="38"/>
        <end position="57"/>
    </location>
</feature>
<keyword evidence="11" id="KW-0472">Membrane</keyword>
<evidence type="ECO:0000256" key="3">
    <source>
        <dbReference type="ARBA" id="ARBA00022525"/>
    </source>
</evidence>
<dbReference type="PROSITE" id="PS00262">
    <property type="entry name" value="INSULIN"/>
    <property type="match status" value="1"/>
</dbReference>